<keyword evidence="6" id="KW-1185">Reference proteome</keyword>
<comment type="caution">
    <text evidence="5">The sequence shown here is derived from an EMBL/GenBank/DDBJ whole genome shotgun (WGS) entry which is preliminary data.</text>
</comment>
<keyword evidence="2" id="KW-0238">DNA-binding</keyword>
<protein>
    <submittedName>
        <fullName evidence="5">Winged helix-turn-helix transcriptional regulator</fullName>
    </submittedName>
</protein>
<gene>
    <name evidence="5" type="ORF">JNB85_00290</name>
</gene>
<organism evidence="5 6">
    <name type="scientific">Rhizobium mesosinicum</name>
    <dbReference type="NCBI Taxonomy" id="335017"/>
    <lineage>
        <taxon>Bacteria</taxon>
        <taxon>Pseudomonadati</taxon>
        <taxon>Pseudomonadota</taxon>
        <taxon>Alphaproteobacteria</taxon>
        <taxon>Hyphomicrobiales</taxon>
        <taxon>Rhizobiaceae</taxon>
        <taxon>Rhizobium/Agrobacterium group</taxon>
        <taxon>Rhizobium</taxon>
    </lineage>
</organism>
<dbReference type="PRINTS" id="PR00598">
    <property type="entry name" value="HTHMARR"/>
</dbReference>
<name>A0ABS7GL93_9HYPH</name>
<dbReference type="RefSeq" id="WP_220332397.1">
    <property type="nucleotide sequence ID" value="NZ_JAEUAK010000001.1"/>
</dbReference>
<dbReference type="PROSITE" id="PS01117">
    <property type="entry name" value="HTH_MARR_1"/>
    <property type="match status" value="1"/>
</dbReference>
<dbReference type="Proteomes" id="UP000717752">
    <property type="component" value="Unassembled WGS sequence"/>
</dbReference>
<evidence type="ECO:0000313" key="5">
    <source>
        <dbReference type="EMBL" id="MBW9050842.1"/>
    </source>
</evidence>
<dbReference type="Pfam" id="PF01047">
    <property type="entry name" value="MarR"/>
    <property type="match status" value="1"/>
</dbReference>
<dbReference type="InterPro" id="IPR039422">
    <property type="entry name" value="MarR/SlyA-like"/>
</dbReference>
<accession>A0ABS7GL93</accession>
<feature type="domain" description="HTH marR-type" evidence="4">
    <location>
        <begin position="16"/>
        <end position="152"/>
    </location>
</feature>
<sequence length="161" mass="17972">MPSTNNVQNTHISERIHELHGSLLEIVSAMNRPQRDEAMVREAGISLDRALFPLLVGIERLGPIGVVELADRTGRDYTTVSRQVAKLESLGLVRRQPSASDRRVSEATVTVKGKAMTDRVDAARERIGIEIFKTWDPNDLDNLVRLMRKFADALKDDPAKS</sequence>
<dbReference type="InterPro" id="IPR036388">
    <property type="entry name" value="WH-like_DNA-bd_sf"/>
</dbReference>
<evidence type="ECO:0000256" key="2">
    <source>
        <dbReference type="ARBA" id="ARBA00023125"/>
    </source>
</evidence>
<dbReference type="PROSITE" id="PS50995">
    <property type="entry name" value="HTH_MARR_2"/>
    <property type="match status" value="1"/>
</dbReference>
<dbReference type="InterPro" id="IPR011991">
    <property type="entry name" value="ArsR-like_HTH"/>
</dbReference>
<proteinExistence type="predicted"/>
<evidence type="ECO:0000259" key="4">
    <source>
        <dbReference type="PROSITE" id="PS50995"/>
    </source>
</evidence>
<reference evidence="5 6" key="1">
    <citation type="journal article" date="2021" name="MBio">
        <title>Poor Competitiveness of Bradyrhizobium in Pigeon Pea Root Colonization in Indian Soils.</title>
        <authorList>
            <person name="Chalasani D."/>
            <person name="Basu A."/>
            <person name="Pullabhotla S.V.S.R.N."/>
            <person name="Jorrin B."/>
            <person name="Neal A.L."/>
            <person name="Poole P.S."/>
            <person name="Podile A.R."/>
            <person name="Tkacz A."/>
        </authorList>
    </citation>
    <scope>NUCLEOTIDE SEQUENCE [LARGE SCALE GENOMIC DNA]</scope>
    <source>
        <strain evidence="5 6">HU56</strain>
    </source>
</reference>
<dbReference type="PANTHER" id="PTHR33164">
    <property type="entry name" value="TRANSCRIPTIONAL REGULATOR, MARR FAMILY"/>
    <property type="match status" value="1"/>
</dbReference>
<dbReference type="PANTHER" id="PTHR33164:SF57">
    <property type="entry name" value="MARR-FAMILY TRANSCRIPTIONAL REGULATOR"/>
    <property type="match status" value="1"/>
</dbReference>
<dbReference type="SUPFAM" id="SSF46785">
    <property type="entry name" value="Winged helix' DNA-binding domain"/>
    <property type="match status" value="1"/>
</dbReference>
<dbReference type="Gene3D" id="1.10.10.10">
    <property type="entry name" value="Winged helix-like DNA-binding domain superfamily/Winged helix DNA-binding domain"/>
    <property type="match status" value="1"/>
</dbReference>
<dbReference type="InterPro" id="IPR023187">
    <property type="entry name" value="Tscrpt_reg_MarR-type_CS"/>
</dbReference>
<evidence type="ECO:0000256" key="3">
    <source>
        <dbReference type="ARBA" id="ARBA00023163"/>
    </source>
</evidence>
<dbReference type="CDD" id="cd00090">
    <property type="entry name" value="HTH_ARSR"/>
    <property type="match status" value="1"/>
</dbReference>
<evidence type="ECO:0000313" key="6">
    <source>
        <dbReference type="Proteomes" id="UP000717752"/>
    </source>
</evidence>
<evidence type="ECO:0000256" key="1">
    <source>
        <dbReference type="ARBA" id="ARBA00023015"/>
    </source>
</evidence>
<keyword evidence="1" id="KW-0805">Transcription regulation</keyword>
<dbReference type="EMBL" id="JAEUAK010000001">
    <property type="protein sequence ID" value="MBW9050842.1"/>
    <property type="molecule type" value="Genomic_DNA"/>
</dbReference>
<keyword evidence="3" id="KW-0804">Transcription</keyword>
<dbReference type="SMART" id="SM00347">
    <property type="entry name" value="HTH_MARR"/>
    <property type="match status" value="1"/>
</dbReference>
<dbReference type="InterPro" id="IPR000835">
    <property type="entry name" value="HTH_MarR-typ"/>
</dbReference>
<dbReference type="InterPro" id="IPR036390">
    <property type="entry name" value="WH_DNA-bd_sf"/>
</dbReference>